<keyword evidence="5" id="KW-0378">Hydrolase</keyword>
<dbReference type="InterPro" id="IPR050951">
    <property type="entry name" value="Retrovirus_Pol_polyprotein"/>
</dbReference>
<name>A0A0K0FEF8_STRVS</name>
<reference evidence="11" key="1">
    <citation type="submission" date="2014-07" db="EMBL/GenBank/DDBJ databases">
        <authorList>
            <person name="Martin A.A"/>
            <person name="De Silva N."/>
        </authorList>
    </citation>
    <scope>NUCLEOTIDE SEQUENCE</scope>
</reference>
<dbReference type="PROSITE" id="PS50878">
    <property type="entry name" value="RT_POL"/>
    <property type="match status" value="1"/>
</dbReference>
<dbReference type="InterPro" id="IPR041588">
    <property type="entry name" value="Integrase_H2C2"/>
</dbReference>
<dbReference type="InterPro" id="IPR036397">
    <property type="entry name" value="RNaseH_sf"/>
</dbReference>
<dbReference type="CDD" id="cd01647">
    <property type="entry name" value="RT_LTR"/>
    <property type="match status" value="1"/>
</dbReference>
<evidence type="ECO:0000256" key="8">
    <source>
        <dbReference type="SAM" id="MobiDB-lite"/>
    </source>
</evidence>
<keyword evidence="6" id="KW-0511">Multifunctional enzyme</keyword>
<dbReference type="GO" id="GO:0003676">
    <property type="term" value="F:nucleic acid binding"/>
    <property type="evidence" value="ECO:0007669"/>
    <property type="project" value="InterPro"/>
</dbReference>
<feature type="coiled-coil region" evidence="7">
    <location>
        <begin position="889"/>
        <end position="972"/>
    </location>
</feature>
<dbReference type="Proteomes" id="UP000035680">
    <property type="component" value="Unassembled WGS sequence"/>
</dbReference>
<evidence type="ECO:0000256" key="2">
    <source>
        <dbReference type="ARBA" id="ARBA00022679"/>
    </source>
</evidence>
<evidence type="ECO:0000259" key="9">
    <source>
        <dbReference type="PROSITE" id="PS50878"/>
    </source>
</evidence>
<dbReference type="Gene3D" id="3.30.70.270">
    <property type="match status" value="2"/>
</dbReference>
<dbReference type="Gene3D" id="1.10.340.70">
    <property type="match status" value="1"/>
</dbReference>
<feature type="compositionally biased region" description="Low complexity" evidence="8">
    <location>
        <begin position="607"/>
        <end position="623"/>
    </location>
</feature>
<feature type="region of interest" description="Disordered" evidence="8">
    <location>
        <begin position="2335"/>
        <end position="2405"/>
    </location>
</feature>
<dbReference type="PROSITE" id="PS50994">
    <property type="entry name" value="INTEGRASE"/>
    <property type="match status" value="1"/>
</dbReference>
<dbReference type="Gene3D" id="2.40.70.10">
    <property type="entry name" value="Acid Proteases"/>
    <property type="match status" value="1"/>
</dbReference>
<dbReference type="GO" id="GO:0015074">
    <property type="term" value="P:DNA integration"/>
    <property type="evidence" value="ECO:0007669"/>
    <property type="project" value="InterPro"/>
</dbReference>
<dbReference type="EC" id="2.7.7.49" evidence="1"/>
<dbReference type="Pfam" id="PF17919">
    <property type="entry name" value="RT_RNaseH_2"/>
    <property type="match status" value="1"/>
</dbReference>
<dbReference type="InterPro" id="IPR021109">
    <property type="entry name" value="Peptidase_aspartic_dom_sf"/>
</dbReference>
<evidence type="ECO:0000313" key="12">
    <source>
        <dbReference type="WBParaSite" id="SVE_0724000.1"/>
    </source>
</evidence>
<dbReference type="PANTHER" id="PTHR37984:SF5">
    <property type="entry name" value="PROTEIN NYNRIN-LIKE"/>
    <property type="match status" value="1"/>
</dbReference>
<keyword evidence="2" id="KW-0808">Transferase</keyword>
<dbReference type="InterPro" id="IPR000477">
    <property type="entry name" value="RT_dom"/>
</dbReference>
<dbReference type="SUPFAM" id="SSF56672">
    <property type="entry name" value="DNA/RNA polymerases"/>
    <property type="match status" value="1"/>
</dbReference>
<feature type="region of interest" description="Disordered" evidence="8">
    <location>
        <begin position="607"/>
        <end position="656"/>
    </location>
</feature>
<dbReference type="CDD" id="cd00303">
    <property type="entry name" value="retropepsin_like"/>
    <property type="match status" value="1"/>
</dbReference>
<dbReference type="Gene3D" id="3.30.420.10">
    <property type="entry name" value="Ribonuclease H-like superfamily/Ribonuclease H"/>
    <property type="match status" value="1"/>
</dbReference>
<dbReference type="FunFam" id="3.30.70.270:FF:000020">
    <property type="entry name" value="Transposon Tf2-6 polyprotein-like Protein"/>
    <property type="match status" value="1"/>
</dbReference>
<dbReference type="WBParaSite" id="SVE_0724000.1">
    <property type="protein sequence ID" value="SVE_0724000.1"/>
    <property type="gene ID" value="SVE_0724000"/>
</dbReference>
<dbReference type="SUPFAM" id="SSF53098">
    <property type="entry name" value="Ribonuclease H-like"/>
    <property type="match status" value="1"/>
</dbReference>
<dbReference type="GO" id="GO:0004519">
    <property type="term" value="F:endonuclease activity"/>
    <property type="evidence" value="ECO:0007669"/>
    <property type="project" value="UniProtKB-KW"/>
</dbReference>
<dbReference type="GO" id="GO:0042575">
    <property type="term" value="C:DNA polymerase complex"/>
    <property type="evidence" value="ECO:0007669"/>
    <property type="project" value="UniProtKB-ARBA"/>
</dbReference>
<evidence type="ECO:0000256" key="4">
    <source>
        <dbReference type="ARBA" id="ARBA00022722"/>
    </source>
</evidence>
<evidence type="ECO:0000256" key="7">
    <source>
        <dbReference type="SAM" id="Coils"/>
    </source>
</evidence>
<keyword evidence="4" id="KW-0540">Nuclease</keyword>
<dbReference type="SUPFAM" id="SSF50630">
    <property type="entry name" value="Acid proteases"/>
    <property type="match status" value="1"/>
</dbReference>
<evidence type="ECO:0000259" key="10">
    <source>
        <dbReference type="PROSITE" id="PS50994"/>
    </source>
</evidence>
<evidence type="ECO:0000256" key="5">
    <source>
        <dbReference type="ARBA" id="ARBA00022759"/>
    </source>
</evidence>
<evidence type="ECO:0000313" key="11">
    <source>
        <dbReference type="Proteomes" id="UP000035680"/>
    </source>
</evidence>
<feature type="compositionally biased region" description="Polar residues" evidence="8">
    <location>
        <begin position="2335"/>
        <end position="2364"/>
    </location>
</feature>
<keyword evidence="5" id="KW-0255">Endonuclease</keyword>
<keyword evidence="3" id="KW-0548">Nucleotidyltransferase</keyword>
<dbReference type="InterPro" id="IPR012337">
    <property type="entry name" value="RNaseH-like_sf"/>
</dbReference>
<feature type="domain" description="Reverse transcriptase" evidence="9">
    <location>
        <begin position="1561"/>
        <end position="1737"/>
    </location>
</feature>
<dbReference type="InterPro" id="IPR043502">
    <property type="entry name" value="DNA/RNA_pol_sf"/>
</dbReference>
<sequence length="2405" mass="275820">MSRELQDIQHDANYRQIQLTGAQNAANTLKNNHQNELTSLKKAHDLQLTELRLQLEEQAIQKVAAESHKWEAQREIDLKTWTSEKNKFASTCTLKKDIAVENIKDIFEKQLNDFKITVCDVKTETMETDQPQEVLKKLEDQTREIASLKTLLELRPAPDTPIKTENTELCTANYLTRLPCVLERACIYIAFNGMSWNVLCLESTRSSFAIFYKFQIILQTKCFYTNEPVALSLNYLSPKEIPFDASYCSCGSKTTLREQTGLPVQNAPGSFTMLRNLFKRNTSKLDTNNKTFAAAYGLLKTKWLKEQMDAKSFSQAEQHQVSLRQNTELLQLIANYGLDETQTLRQFPLPTLTDNDLKLELPSYEKELDDAFRKEIGKVIPYLREFTVTGIENYIRRLDRAMLSLAKNSARKEILDKLAAPYLSSLISKDTGLIKSYYDRYILGHDPDETNTLTSILSHIVDLMTLDGHRACLGASIRPPKQANLPIGNYIIRFEDYVLRLDGIRMDSIEMAENEPLNNERRRIFINGLNDNLRTIVPQPEYQSPWHAFTQAYTAGYTRLYPTRSIFINSMNTRHMSNIKHNDKIPYSYNHTNNNNKPRKFNNTIKHNNRSSNFNNNFKHSNNYTPRFLDNKQNKKEQHSFTKRNNNNNSYKSAKPNTQFRTNVKHSNFAKKINNVEAALQQQSSLLNELSSKLSLFDVPKATITLKPSFYPLTYAQYSYKLSTFKAVTFSAMDKKCVSVFYRSGHLLDDILIDNNWDTPSETNVTLFDADGCETGVFVYQNLTDDELILIKPYKGILSDLDFGMILDVYAYHYSFNFSCPSTDEVETSKSYNAPVPSSPVRTSKKRKHDFDNDEETTAEIKRLKNELAVSTKLKTESDKEIMERTTQITNLQNALSLENNEKKILAEKYQNALAQYTKSLDQYSALSADVSNLQRQITDLKHDKHTLESTVINKDRQLREMSRELQDIQHDANHRQIQLTGAQNAANTLKNNHQNELTSLKKAHDLQLTELRLQLEEQAIQKVAAESHKWEAQREIDLKTWTSEKNKFASTCTLEKDIAVGNIKDIFEKQLNEFKITVCDVKTEAMETDQPQEVLKKLEDQTREIASLKTLLELRPAPGTPIKTENTELCTAYNNFVVFIDHIKHLDIYDAVLTLPNSVASFITFLTTLIGSQLINRVRNKSPTRLTKSKLNIPYHYKDEIKQETPKYNWKFGDGPLLNSVNSIIHEALPKILISLHNIPVLTLLDTGASINILNSKIVNHFTNKIIKINKNDAVATSANGTNITLEGKITLNVTLDNKIYPISCYISPDINHDLILGKPGLTSFGDFMISWTNNKAHLGSHILCLYNTHKLVTDENITLNPLTSNILNPIVSDSSSLENKNVFTIVQPHFKGNNLLVTYSQISLVKNNRINFLIDNHGQNPVTLRKNTTLGHVALVEKLSDSEIRITNEGYDSDEADIVERLPPYPSKASTIITSQEDFFKLVNLDNSLLPQNLLHQFYNLIWHYRNVFYEYNNDPGNYNGPETLDLTTIPHDIPKPIKTPRYTLEKELEIEKQVRDMLNSDMIEPSRTPYLSRINLVKKKNNEWRFVVDYRLINKLIKPQSHHIPRIDSILDKAAGKSFYSSLDLKNRFHQLILDKHSRYLTGFPTHMGIFQYKRVPMGLVGSPDFFNHVMEKVFSDENNFVYLDDILLTNNTINAHLDNIEHALDKANNLGLRFSLSKCLFFQKSLEYLGFIISSNGVQPNPTKTAALNEKEIPKNERELRSFLGAANYYRKHIPNYSKIAHILYDATNNFIWTSQHTLAFNNLKKAITEACILAPPSLTENFTILTDASIQGLGAALMQQGRPIAFASRTLKKSEAMYAPVQLEALGLVFALKQFSPYIYGKRTTVLTDQSSLISLMEKRDVSNILDRYKNYIMGFDINIKYIKGSAVADYLSRTVFSINLTSTTDDFVDVFPKLHNYFQYSFIIKNFHKYLNDKEIENHPNCTIIMRGKVRIYVPQKLRFMTLTLWHEHPLLGNHSGFDKGAQKFKDTFHWPAIDNDIRRVWSSCQQCIQNKPHGPLQATVNVKSLPIPPHPWHTLSLDHLVVNENSYILVLIDEFSKFVKLHHVSNMGALTTTRELTNTFFLLGFPHTLKTDNGPAFIADTFKSFCKTFNISHYLVSAYNHQGNAIVERFNRAIRESIRIYNEIDILELINSIQYVHNFSYMTNQEGKPKEYILSTIDRYTNENYINIELSGRRSLLEYIKTTLYNSNDKIPPNTFTIIPNDTIVFKKNVSAHKNDTQFLGPYKIVEHLHGDTYMIIKLTKSHRPTGLPERVNARILKLAPKVIQEQSQKLANEDSSITVPTDTSISIQPPINSTDNLPKRGRGRPKKITTTFNIKENIVSDKPLPKRGRGRPRKNNN</sequence>
<dbReference type="STRING" id="75913.A0A0K0FEF8"/>
<feature type="compositionally biased region" description="Polar residues" evidence="8">
    <location>
        <begin position="643"/>
        <end position="656"/>
    </location>
</feature>
<evidence type="ECO:0000256" key="3">
    <source>
        <dbReference type="ARBA" id="ARBA00022695"/>
    </source>
</evidence>
<feature type="compositionally biased region" description="Basic residues" evidence="8">
    <location>
        <begin position="2393"/>
        <end position="2405"/>
    </location>
</feature>
<dbReference type="Pfam" id="PF00665">
    <property type="entry name" value="rve"/>
    <property type="match status" value="1"/>
</dbReference>
<keyword evidence="7" id="KW-0175">Coiled coil</keyword>
<proteinExistence type="predicted"/>
<dbReference type="PANTHER" id="PTHR37984">
    <property type="entry name" value="PROTEIN CBG26694"/>
    <property type="match status" value="1"/>
</dbReference>
<reference evidence="12" key="2">
    <citation type="submission" date="2015-08" db="UniProtKB">
        <authorList>
            <consortium name="WormBaseParasite"/>
        </authorList>
    </citation>
    <scope>IDENTIFICATION</scope>
</reference>
<organism evidence="11 12">
    <name type="scientific">Strongyloides venezuelensis</name>
    <name type="common">Threadworm</name>
    <dbReference type="NCBI Taxonomy" id="75913"/>
    <lineage>
        <taxon>Eukaryota</taxon>
        <taxon>Metazoa</taxon>
        <taxon>Ecdysozoa</taxon>
        <taxon>Nematoda</taxon>
        <taxon>Chromadorea</taxon>
        <taxon>Rhabditida</taxon>
        <taxon>Tylenchina</taxon>
        <taxon>Panagrolaimomorpha</taxon>
        <taxon>Strongyloidoidea</taxon>
        <taxon>Strongyloididae</taxon>
        <taxon>Strongyloides</taxon>
    </lineage>
</organism>
<dbReference type="GO" id="GO:0003964">
    <property type="term" value="F:RNA-directed DNA polymerase activity"/>
    <property type="evidence" value="ECO:0007669"/>
    <property type="project" value="UniProtKB-EC"/>
</dbReference>
<dbReference type="InterPro" id="IPR041577">
    <property type="entry name" value="RT_RNaseH_2"/>
</dbReference>
<dbReference type="InterPro" id="IPR043128">
    <property type="entry name" value="Rev_trsase/Diguanyl_cyclase"/>
</dbReference>
<evidence type="ECO:0000256" key="6">
    <source>
        <dbReference type="ARBA" id="ARBA00023268"/>
    </source>
</evidence>
<dbReference type="Pfam" id="PF17921">
    <property type="entry name" value="Integrase_H2C2"/>
    <property type="match status" value="1"/>
</dbReference>
<feature type="domain" description="Integrase catalytic" evidence="10">
    <location>
        <begin position="2069"/>
        <end position="2231"/>
    </location>
</feature>
<dbReference type="Gene3D" id="3.10.10.10">
    <property type="entry name" value="HIV Type 1 Reverse Transcriptase, subunit A, domain 1"/>
    <property type="match status" value="1"/>
</dbReference>
<protein>
    <recommendedName>
        <fullName evidence="1">RNA-directed DNA polymerase</fullName>
        <ecNumber evidence="1">2.7.7.49</ecNumber>
    </recommendedName>
</protein>
<feature type="compositionally biased region" description="Basic and acidic residues" evidence="8">
    <location>
        <begin position="629"/>
        <end position="640"/>
    </location>
</feature>
<dbReference type="Pfam" id="PF00078">
    <property type="entry name" value="RVT_1"/>
    <property type="match status" value="1"/>
</dbReference>
<keyword evidence="11" id="KW-1185">Reference proteome</keyword>
<dbReference type="InterPro" id="IPR001584">
    <property type="entry name" value="Integrase_cat-core"/>
</dbReference>
<dbReference type="CDD" id="cd09274">
    <property type="entry name" value="RNase_HI_RT_Ty3"/>
    <property type="match status" value="1"/>
</dbReference>
<feature type="region of interest" description="Disordered" evidence="8">
    <location>
        <begin position="827"/>
        <end position="854"/>
    </location>
</feature>
<evidence type="ECO:0000256" key="1">
    <source>
        <dbReference type="ARBA" id="ARBA00012493"/>
    </source>
</evidence>
<accession>A0A0K0FEF8</accession>